<gene>
    <name evidence="4" type="ORF">CALCODRAFT_257395</name>
</gene>
<dbReference type="AlphaFoldDB" id="A0A165GKM2"/>
<proteinExistence type="predicted"/>
<dbReference type="OrthoDB" id="10263751at2759"/>
<reference evidence="4 5" key="1">
    <citation type="journal article" date="2016" name="Mol. Biol. Evol.">
        <title>Comparative Genomics of Early-Diverging Mushroom-Forming Fungi Provides Insights into the Origins of Lignocellulose Decay Capabilities.</title>
        <authorList>
            <person name="Nagy L.G."/>
            <person name="Riley R."/>
            <person name="Tritt A."/>
            <person name="Adam C."/>
            <person name="Daum C."/>
            <person name="Floudas D."/>
            <person name="Sun H."/>
            <person name="Yadav J.S."/>
            <person name="Pangilinan J."/>
            <person name="Larsson K.H."/>
            <person name="Matsuura K."/>
            <person name="Barry K."/>
            <person name="Labutti K."/>
            <person name="Kuo R."/>
            <person name="Ohm R.A."/>
            <person name="Bhattacharya S.S."/>
            <person name="Shirouzu T."/>
            <person name="Yoshinaga Y."/>
            <person name="Martin F.M."/>
            <person name="Grigoriev I.V."/>
            <person name="Hibbett D.S."/>
        </authorList>
    </citation>
    <scope>NUCLEOTIDE SEQUENCE [LARGE SCALE GENOMIC DNA]</scope>
    <source>
        <strain evidence="4 5">HHB12733</strain>
    </source>
</reference>
<evidence type="ECO:0000256" key="3">
    <source>
        <dbReference type="SAM" id="Phobius"/>
    </source>
</evidence>
<feature type="compositionally biased region" description="Polar residues" evidence="2">
    <location>
        <begin position="155"/>
        <end position="165"/>
    </location>
</feature>
<name>A0A165GKM2_9BASI</name>
<feature type="compositionally biased region" description="Basic residues" evidence="2">
    <location>
        <begin position="57"/>
        <end position="69"/>
    </location>
</feature>
<keyword evidence="1" id="KW-0175">Coiled coil</keyword>
<sequence length="505" mass="54179">MSPVEVRLPRVPSAPHVSHPHSLHHSHPSHALQHSQPQPHTPMATPSQMTSTAHAQPHPHPHPHTHKHSLSLNALHTIPLPSPQSPATSHSPALRPAALDDAPGKPPITSAMSSALASPGTRRRAKGRSAGPATTLGPAPGVAAAVGARAPTPGSGASTPLNRPSTPLPPRPTHSRTGSLDPRPKPAPPTTFPAAAPGAPYRTRPSSMPAEPASFPSWDSPHLPLAFALLPVVTSVLFGRGEVVADLFFVLLLWWYLSFLTHSPWELYTSSLRHASPAHTQHLLLLLTLAAPLLGGSLLALISRSLTFLPPLPSFSIRLFVLAASIRPVKHLLALWQGAVDLPTLHDAQQDEVLTHLTARDAAQEHALQAQSREMAQLREQLDRLAQEVLRARAETAVLAKAVKRQERKAELYRLGVLHAKPAAGAGGTDLAASDLQEKEGRELGLEQGQAQGGKMKSPSEPWTLNKLMHTILAAPAWAWAWLTWTREGLIALAWSVLWRAPFLS</sequence>
<evidence type="ECO:0000313" key="4">
    <source>
        <dbReference type="EMBL" id="KZT58190.1"/>
    </source>
</evidence>
<feature type="compositionally biased region" description="Low complexity" evidence="2">
    <location>
        <begin position="130"/>
        <end position="154"/>
    </location>
</feature>
<keyword evidence="3" id="KW-0812">Transmembrane</keyword>
<evidence type="ECO:0000313" key="5">
    <source>
        <dbReference type="Proteomes" id="UP000076842"/>
    </source>
</evidence>
<feature type="compositionally biased region" description="Basic residues" evidence="2">
    <location>
        <begin position="18"/>
        <end position="28"/>
    </location>
</feature>
<dbReference type="STRING" id="1353952.A0A165GKM2"/>
<protein>
    <submittedName>
        <fullName evidence="4">Uncharacterized protein</fullName>
    </submittedName>
</protein>
<dbReference type="Proteomes" id="UP000076842">
    <property type="component" value="Unassembled WGS sequence"/>
</dbReference>
<feature type="region of interest" description="Disordered" evidence="2">
    <location>
        <begin position="1"/>
        <end position="213"/>
    </location>
</feature>
<feature type="compositionally biased region" description="Low complexity" evidence="2">
    <location>
        <begin position="92"/>
        <end position="101"/>
    </location>
</feature>
<feature type="transmembrane region" description="Helical" evidence="3">
    <location>
        <begin position="283"/>
        <end position="302"/>
    </location>
</feature>
<dbReference type="InParanoid" id="A0A165GKM2"/>
<keyword evidence="3" id="KW-1133">Transmembrane helix</keyword>
<organism evidence="4 5">
    <name type="scientific">Calocera cornea HHB12733</name>
    <dbReference type="NCBI Taxonomy" id="1353952"/>
    <lineage>
        <taxon>Eukaryota</taxon>
        <taxon>Fungi</taxon>
        <taxon>Dikarya</taxon>
        <taxon>Basidiomycota</taxon>
        <taxon>Agaricomycotina</taxon>
        <taxon>Dacrymycetes</taxon>
        <taxon>Dacrymycetales</taxon>
        <taxon>Dacrymycetaceae</taxon>
        <taxon>Calocera</taxon>
    </lineage>
</organism>
<accession>A0A165GKM2</accession>
<feature type="compositionally biased region" description="Low complexity" evidence="2">
    <location>
        <begin position="29"/>
        <end position="38"/>
    </location>
</feature>
<feature type="compositionally biased region" description="Polar residues" evidence="2">
    <location>
        <begin position="44"/>
        <end position="53"/>
    </location>
</feature>
<evidence type="ECO:0000256" key="1">
    <source>
        <dbReference type="SAM" id="Coils"/>
    </source>
</evidence>
<keyword evidence="5" id="KW-1185">Reference proteome</keyword>
<feature type="coiled-coil region" evidence="1">
    <location>
        <begin position="368"/>
        <end position="395"/>
    </location>
</feature>
<dbReference type="EMBL" id="KV423954">
    <property type="protein sequence ID" value="KZT58190.1"/>
    <property type="molecule type" value="Genomic_DNA"/>
</dbReference>
<evidence type="ECO:0000256" key="2">
    <source>
        <dbReference type="SAM" id="MobiDB-lite"/>
    </source>
</evidence>
<feature type="transmembrane region" description="Helical" evidence="3">
    <location>
        <begin position="243"/>
        <end position="262"/>
    </location>
</feature>
<keyword evidence="3" id="KW-0472">Membrane</keyword>